<feature type="domain" description="Penicillin-binding protein dimerisation" evidence="14">
    <location>
        <begin position="37"/>
        <end position="206"/>
    </location>
</feature>
<dbReference type="GO" id="GO:0071555">
    <property type="term" value="P:cell wall organization"/>
    <property type="evidence" value="ECO:0007669"/>
    <property type="project" value="UniProtKB-KW"/>
</dbReference>
<dbReference type="SUPFAM" id="SSF56601">
    <property type="entry name" value="beta-lactamase/transpeptidase-like"/>
    <property type="match status" value="1"/>
</dbReference>
<dbReference type="AlphaFoldDB" id="A0A381UKF7"/>
<dbReference type="Pfam" id="PF03717">
    <property type="entry name" value="PBP_dimer"/>
    <property type="match status" value="1"/>
</dbReference>
<sequence length="607" mass="65479">VVAFAVLAVGFWLLQVVQYDKYRQLAENNHRRTVGLSAPRGVVVDRDGRVLVQNRNSLNISLVRDQVQDLDKTLSLLAEVSGVSSTSLWSAVEQHRRDPAYRPVVLIRDASLDQVAAVTAHAIELPELLVQQLPTRYYPAAEVAAHLFGYVGEVSDVQLSTSEFQGVRGGAVVGKSGLESGYNELLMGNDGTRQVVVDSVGREIDVLGELPPREGRQLQLTLDYDLQEAAEDAFALAGFDGAAVVLDPRSGELLALVSLPAYDPNAFAMGIDTENWSALNQDSRRPLNNRALQGRYSPGSIFKIAMAVAALEEGIVTPEFRVSCGGGATFYGRFYQCHATHGSVDMREALEKSCNTYFYTLGQKMEIDQIHRWATALGLGEMSGIDLPHEVQGLVPSTAWKREQRGEPWYPGETISVAIGQGPVSVTPISLAVMMATLTNGGTRITPHLLKAVNDGDGWMPVRRPVPRAEVELDPLTLGAVTDGLWYVVNRAGTGGRGRVEGRDVIGKTGTAQVISLEGRVAAGNAGRDDLRDHGWFVFAAPAGAPEIAGVVFGEHNEHGYLSAPIAKHIVETYFAKQAGRPRPVLPLPSSPVASELQAVQSLEALP</sequence>
<dbReference type="Gene3D" id="3.40.710.10">
    <property type="entry name" value="DD-peptidase/beta-lactamase superfamily"/>
    <property type="match status" value="1"/>
</dbReference>
<keyword evidence="10" id="KW-1133">Transmembrane helix</keyword>
<dbReference type="InterPro" id="IPR001460">
    <property type="entry name" value="PCN-bd_Tpept"/>
</dbReference>
<organism evidence="15">
    <name type="scientific">marine metagenome</name>
    <dbReference type="NCBI Taxonomy" id="408172"/>
    <lineage>
        <taxon>unclassified sequences</taxon>
        <taxon>metagenomes</taxon>
        <taxon>ecological metagenomes</taxon>
    </lineage>
</organism>
<evidence type="ECO:0000256" key="2">
    <source>
        <dbReference type="ARBA" id="ARBA00004236"/>
    </source>
</evidence>
<dbReference type="EMBL" id="UINC01006622">
    <property type="protein sequence ID" value="SVA28655.1"/>
    <property type="molecule type" value="Genomic_DNA"/>
</dbReference>
<evidence type="ECO:0000256" key="1">
    <source>
        <dbReference type="ARBA" id="ARBA00004167"/>
    </source>
</evidence>
<dbReference type="GO" id="GO:0008658">
    <property type="term" value="F:penicillin binding"/>
    <property type="evidence" value="ECO:0007669"/>
    <property type="project" value="InterPro"/>
</dbReference>
<proteinExistence type="predicted"/>
<reference evidence="15" key="1">
    <citation type="submission" date="2018-05" db="EMBL/GenBank/DDBJ databases">
        <authorList>
            <person name="Lanie J.A."/>
            <person name="Ng W.-L."/>
            <person name="Kazmierczak K.M."/>
            <person name="Andrzejewski T.M."/>
            <person name="Davidsen T.M."/>
            <person name="Wayne K.J."/>
            <person name="Tettelin H."/>
            <person name="Glass J.I."/>
            <person name="Rusch D."/>
            <person name="Podicherti R."/>
            <person name="Tsui H.-C.T."/>
            <person name="Winkler M.E."/>
        </authorList>
    </citation>
    <scope>NUCLEOTIDE SEQUENCE</scope>
</reference>
<dbReference type="PANTHER" id="PTHR30627:SF2">
    <property type="entry name" value="PEPTIDOGLYCAN D,D-TRANSPEPTIDASE MRDA"/>
    <property type="match status" value="1"/>
</dbReference>
<protein>
    <recommendedName>
        <fullName evidence="16">Penicillin-binding protein 2</fullName>
    </recommendedName>
</protein>
<evidence type="ECO:0000259" key="13">
    <source>
        <dbReference type="Pfam" id="PF00905"/>
    </source>
</evidence>
<evidence type="ECO:0000256" key="6">
    <source>
        <dbReference type="ARBA" id="ARBA00022692"/>
    </source>
</evidence>
<comment type="subcellular location">
    <subcellularLocation>
        <location evidence="2">Cell membrane</location>
    </subcellularLocation>
    <subcellularLocation>
        <location evidence="1">Membrane</location>
        <topology evidence="1">Single-pass membrane protein</topology>
    </subcellularLocation>
</comment>
<evidence type="ECO:0008006" key="16">
    <source>
        <dbReference type="Google" id="ProtNLM"/>
    </source>
</evidence>
<dbReference type="NCBIfam" id="TIGR03423">
    <property type="entry name" value="pbp2_mrdA"/>
    <property type="match status" value="1"/>
</dbReference>
<keyword evidence="12" id="KW-0961">Cell wall biogenesis/degradation</keyword>
<evidence type="ECO:0000256" key="8">
    <source>
        <dbReference type="ARBA" id="ARBA00022960"/>
    </source>
</evidence>
<keyword evidence="3" id="KW-1003">Cell membrane</keyword>
<evidence type="ECO:0000256" key="9">
    <source>
        <dbReference type="ARBA" id="ARBA00022984"/>
    </source>
</evidence>
<keyword evidence="9" id="KW-0573">Peptidoglycan synthesis</keyword>
<dbReference type="InterPro" id="IPR005311">
    <property type="entry name" value="PBP_dimer"/>
</dbReference>
<dbReference type="GO" id="GO:0071972">
    <property type="term" value="F:peptidoglycan L,D-transpeptidase activity"/>
    <property type="evidence" value="ECO:0007669"/>
    <property type="project" value="TreeGrafter"/>
</dbReference>
<evidence type="ECO:0000256" key="12">
    <source>
        <dbReference type="ARBA" id="ARBA00023316"/>
    </source>
</evidence>
<keyword evidence="8" id="KW-0133">Cell shape</keyword>
<dbReference type="InterPro" id="IPR017790">
    <property type="entry name" value="Penicillin-binding_protein_2"/>
</dbReference>
<evidence type="ECO:0000256" key="5">
    <source>
        <dbReference type="ARBA" id="ARBA00022670"/>
    </source>
</evidence>
<dbReference type="GO" id="GO:0009252">
    <property type="term" value="P:peptidoglycan biosynthetic process"/>
    <property type="evidence" value="ECO:0007669"/>
    <property type="project" value="UniProtKB-KW"/>
</dbReference>
<dbReference type="InterPro" id="IPR050515">
    <property type="entry name" value="Beta-lactam/transpept"/>
</dbReference>
<dbReference type="InterPro" id="IPR036138">
    <property type="entry name" value="PBP_dimer_sf"/>
</dbReference>
<evidence type="ECO:0000313" key="15">
    <source>
        <dbReference type="EMBL" id="SVA28655.1"/>
    </source>
</evidence>
<dbReference type="GO" id="GO:0008360">
    <property type="term" value="P:regulation of cell shape"/>
    <property type="evidence" value="ECO:0007669"/>
    <property type="project" value="UniProtKB-KW"/>
</dbReference>
<dbReference type="PANTHER" id="PTHR30627">
    <property type="entry name" value="PEPTIDOGLYCAN D,D-TRANSPEPTIDASE"/>
    <property type="match status" value="1"/>
</dbReference>
<evidence type="ECO:0000259" key="14">
    <source>
        <dbReference type="Pfam" id="PF03717"/>
    </source>
</evidence>
<keyword evidence="4" id="KW-0997">Cell inner membrane</keyword>
<evidence type="ECO:0000256" key="10">
    <source>
        <dbReference type="ARBA" id="ARBA00022989"/>
    </source>
</evidence>
<keyword evidence="5" id="KW-0645">Protease</keyword>
<evidence type="ECO:0000256" key="4">
    <source>
        <dbReference type="ARBA" id="ARBA00022519"/>
    </source>
</evidence>
<dbReference type="GO" id="GO:0006508">
    <property type="term" value="P:proteolysis"/>
    <property type="evidence" value="ECO:0007669"/>
    <property type="project" value="UniProtKB-KW"/>
</dbReference>
<evidence type="ECO:0000256" key="11">
    <source>
        <dbReference type="ARBA" id="ARBA00023136"/>
    </source>
</evidence>
<dbReference type="SUPFAM" id="SSF56519">
    <property type="entry name" value="Penicillin binding protein dimerisation domain"/>
    <property type="match status" value="1"/>
</dbReference>
<dbReference type="Gene3D" id="3.90.1310.10">
    <property type="entry name" value="Penicillin-binding protein 2a (Domain 2)"/>
    <property type="match status" value="1"/>
</dbReference>
<evidence type="ECO:0000256" key="3">
    <source>
        <dbReference type="ARBA" id="ARBA00022475"/>
    </source>
</evidence>
<feature type="domain" description="Penicillin-binding protein transpeptidase" evidence="13">
    <location>
        <begin position="241"/>
        <end position="572"/>
    </location>
</feature>
<dbReference type="Gene3D" id="3.30.1390.30">
    <property type="entry name" value="Penicillin-binding protein 2a, domain 3"/>
    <property type="match status" value="1"/>
</dbReference>
<keyword evidence="6" id="KW-0812">Transmembrane</keyword>
<gene>
    <name evidence="15" type="ORF">METZ01_LOCUS81509</name>
</gene>
<keyword evidence="11" id="KW-0472">Membrane</keyword>
<accession>A0A381UKF7</accession>
<dbReference type="GO" id="GO:0005886">
    <property type="term" value="C:plasma membrane"/>
    <property type="evidence" value="ECO:0007669"/>
    <property type="project" value="UniProtKB-SubCell"/>
</dbReference>
<dbReference type="InterPro" id="IPR012338">
    <property type="entry name" value="Beta-lactam/transpept-like"/>
</dbReference>
<dbReference type="Pfam" id="PF00905">
    <property type="entry name" value="Transpeptidase"/>
    <property type="match status" value="1"/>
</dbReference>
<name>A0A381UKF7_9ZZZZ</name>
<evidence type="ECO:0000256" key="7">
    <source>
        <dbReference type="ARBA" id="ARBA00022801"/>
    </source>
</evidence>
<keyword evidence="7" id="KW-0378">Hydrolase</keyword>
<feature type="non-terminal residue" evidence="15">
    <location>
        <position position="1"/>
    </location>
</feature>
<dbReference type="GO" id="GO:0009002">
    <property type="term" value="F:serine-type D-Ala-D-Ala carboxypeptidase activity"/>
    <property type="evidence" value="ECO:0007669"/>
    <property type="project" value="InterPro"/>
</dbReference>